<feature type="coiled-coil region" evidence="1">
    <location>
        <begin position="237"/>
        <end position="264"/>
    </location>
</feature>
<feature type="chain" id="PRO_5013142376" evidence="2">
    <location>
        <begin position="33"/>
        <end position="359"/>
    </location>
</feature>
<keyword evidence="1" id="KW-0175">Coiled coil</keyword>
<evidence type="ECO:0000313" key="3">
    <source>
        <dbReference type="EMBL" id="SMD14974.1"/>
    </source>
</evidence>
<accession>A0A1Y5XSF3</accession>
<evidence type="ECO:0000313" key="4">
    <source>
        <dbReference type="Proteomes" id="UP000192674"/>
    </source>
</evidence>
<dbReference type="EMBL" id="FWXV01000004">
    <property type="protein sequence ID" value="SMD14974.1"/>
    <property type="molecule type" value="Genomic_DNA"/>
</dbReference>
<name>A0A1Y5XSF3_KIBAR</name>
<dbReference type="Proteomes" id="UP000192674">
    <property type="component" value="Unassembled WGS sequence"/>
</dbReference>
<sequence length="359" mass="40049">MTLGDFRVRRALICAACIVASFSVAAPVAAYAGPSVTINAEQPSDDWIWVRYLASAHPYSTVRTAAWSALVSSNPDAAIAAFLESGYDYAVERAQQRRVRNMDFIRRVYETTTVEYSPEIHNEAKRLLGPNATDAERETFVRTGYEAARSRDRVYRDEIGAQKQALVQRDRDFVRNLAANDPGEQVRLSASYAVREGSADDDLVEFFAYGWATGSRLDLEVFRMRHANENMKWRSTITRLVADAEAAEKAAREASEETKEQAKDAAARAWQQVGTQTQPARSGWTEAQDFALRQAENWRAVLAAAQAAQGPNWTSIIDPARTSETAWLAERDSATQQAAYWNALLQQALDGEQRVKNTL</sequence>
<feature type="signal peptide" evidence="2">
    <location>
        <begin position="1"/>
        <end position="32"/>
    </location>
</feature>
<keyword evidence="4" id="KW-1185">Reference proteome</keyword>
<evidence type="ECO:0000256" key="2">
    <source>
        <dbReference type="SAM" id="SignalP"/>
    </source>
</evidence>
<evidence type="ECO:0000256" key="1">
    <source>
        <dbReference type="SAM" id="Coils"/>
    </source>
</evidence>
<dbReference type="AlphaFoldDB" id="A0A1Y5XSF3"/>
<proteinExistence type="predicted"/>
<protein>
    <submittedName>
        <fullName evidence="3">Uncharacterized protein</fullName>
    </submittedName>
</protein>
<reference evidence="3 4" key="1">
    <citation type="submission" date="2017-04" db="EMBL/GenBank/DDBJ databases">
        <authorList>
            <person name="Afonso C.L."/>
            <person name="Miller P.J."/>
            <person name="Scott M.A."/>
            <person name="Spackman E."/>
            <person name="Goraichik I."/>
            <person name="Dimitrov K.M."/>
            <person name="Suarez D.L."/>
            <person name="Swayne D.E."/>
        </authorList>
    </citation>
    <scope>NUCLEOTIDE SEQUENCE [LARGE SCALE GENOMIC DNA]</scope>
    <source>
        <strain evidence="3 4">DSM 43828</strain>
    </source>
</reference>
<gene>
    <name evidence="3" type="ORF">SAMN05661093_05180</name>
</gene>
<keyword evidence="2" id="KW-0732">Signal</keyword>
<organism evidence="3 4">
    <name type="scientific">Kibdelosporangium aridum</name>
    <dbReference type="NCBI Taxonomy" id="2030"/>
    <lineage>
        <taxon>Bacteria</taxon>
        <taxon>Bacillati</taxon>
        <taxon>Actinomycetota</taxon>
        <taxon>Actinomycetes</taxon>
        <taxon>Pseudonocardiales</taxon>
        <taxon>Pseudonocardiaceae</taxon>
        <taxon>Kibdelosporangium</taxon>
    </lineage>
</organism>